<dbReference type="GO" id="GO:0034464">
    <property type="term" value="C:BBSome"/>
    <property type="evidence" value="ECO:0007669"/>
    <property type="project" value="InterPro"/>
</dbReference>
<dbReference type="SUPFAM" id="SSF117281">
    <property type="entry name" value="Kelch motif"/>
    <property type="match status" value="1"/>
</dbReference>
<comment type="function">
    <text evidence="12">The BBSome complex is thought to function as a coat complex required for sorting of specific membrane proteins to the primary cilia. The BBSome complex is required for ciliogenesis but is dispensable for centriolar satellite function. This ciliogenic function is mediated in part by the Rab8 GDP/GTP exchange factor, which localizes to the basal body and contacts the BBSome. Rab8(GTP) enters the primary cilium and promotes extension of the ciliary membrane. Firstly the BBSome associates with the ciliary membrane and binds to RAB3IP/Rabin8, the guanosyl exchange factor (GEF) for Rab8 and then the Rab8-GTP localizes to the cilium and promotes docking and fusion of carrier vesicles to the base of the ciliary membrane. The BBSome complex, together with the LTZL1, controls SMO ciliary trafficking and contributes to the sonic hedgehog (SHH) pathway regulation. Required for BBSome complex ciliary localization but not for the proper complex assembly.</text>
</comment>
<dbReference type="Pfam" id="PF07289">
    <property type="entry name" value="BBL5"/>
    <property type="match status" value="1"/>
</dbReference>
<keyword evidence="7" id="KW-0969">Cilium</keyword>
<reference evidence="15" key="2">
    <citation type="submission" date="2019-01" db="EMBL/GenBank/DDBJ databases">
        <authorList>
            <person name="Graves T."/>
            <person name="Eichler E.E."/>
            <person name="Wilson R.K."/>
        </authorList>
    </citation>
    <scope>NUCLEOTIDE SEQUENCE [LARGE SCALE GENOMIC DNA]</scope>
    <source>
        <strain evidence="15">17573</strain>
    </source>
</reference>
<dbReference type="InterPro" id="IPR014003">
    <property type="entry name" value="BBS5_PH"/>
</dbReference>
<dbReference type="Bgee" id="ENSMMUG00000020510">
    <property type="expression patterns" value="Expressed in hindlimb stylopod muscle and 21 other cell types or tissues"/>
</dbReference>
<dbReference type="SMR" id="F7B395"/>
<dbReference type="GeneTree" id="ENSGT00940000158859"/>
<dbReference type="Gene3D" id="2.120.10.80">
    <property type="entry name" value="Kelch-type beta propeller"/>
    <property type="match status" value="1"/>
</dbReference>
<dbReference type="eggNOG" id="ENOG502QR2Z">
    <property type="taxonomic scope" value="Eukaryota"/>
</dbReference>
<protein>
    <recommendedName>
        <fullName evidence="11">BBSome complex member BBS5</fullName>
    </recommendedName>
</protein>
<comment type="similarity">
    <text evidence="3">Belongs to the BBS5 family.</text>
</comment>
<dbReference type="FunFam" id="2.30.29.30:FF:000232">
    <property type="entry name" value="Bardet-Biedl syndrome 5 isoform 1"/>
    <property type="match status" value="1"/>
</dbReference>
<keyword evidence="4" id="KW-0880">Kelch repeat</keyword>
<evidence type="ECO:0000256" key="6">
    <source>
        <dbReference type="ARBA" id="ARBA00022490"/>
    </source>
</evidence>
<dbReference type="Proteomes" id="UP000006718">
    <property type="component" value="Chromosome 12"/>
</dbReference>
<keyword evidence="6" id="KW-0963">Cytoplasm</keyword>
<keyword evidence="10" id="KW-0966">Cell projection</keyword>
<feature type="domain" description="BBSome complex member BBS5 PH" evidence="14">
    <location>
        <begin position="158"/>
        <end position="212"/>
    </location>
</feature>
<dbReference type="HOGENOM" id="CLU_052113_0_0_1"/>
<dbReference type="ExpressionAtlas" id="F7B395">
    <property type="expression patterns" value="baseline and differential"/>
</dbReference>
<dbReference type="CDD" id="cd00900">
    <property type="entry name" value="PH-like"/>
    <property type="match status" value="1"/>
</dbReference>
<dbReference type="InterPro" id="IPR015915">
    <property type="entry name" value="Kelch-typ_b-propeller"/>
</dbReference>
<keyword evidence="5" id="KW-1003">Cell membrane</keyword>
<keyword evidence="8" id="KW-0472">Membrane</keyword>
<feature type="domain" description="BBSome complex member BBS5 PH" evidence="14">
    <location>
        <begin position="28"/>
        <end position="82"/>
    </location>
</feature>
<dbReference type="FunFam" id="2.120.10.80:FF:000025">
    <property type="entry name" value="Kelch-like family member 41"/>
    <property type="match status" value="1"/>
</dbReference>
<dbReference type="Pfam" id="PF24681">
    <property type="entry name" value="Kelch_KLHDC2_KLHL20_DRC7"/>
    <property type="match status" value="1"/>
</dbReference>
<dbReference type="PANTHER" id="PTHR21351">
    <property type="entry name" value="BARDET-BIEDL SYNDROME PROTEIN 5"/>
    <property type="match status" value="1"/>
</dbReference>
<keyword evidence="16" id="KW-1185">Reference proteome</keyword>
<accession>F7B395</accession>
<gene>
    <name evidence="17" type="primary">KLHL41</name>
    <name evidence="15" type="synonym">BBS5</name>
</gene>
<organism evidence="15 16">
    <name type="scientific">Macaca mulatta</name>
    <name type="common">Rhesus macaque</name>
    <dbReference type="NCBI Taxonomy" id="9544"/>
    <lineage>
        <taxon>Eukaryota</taxon>
        <taxon>Metazoa</taxon>
        <taxon>Chordata</taxon>
        <taxon>Craniata</taxon>
        <taxon>Vertebrata</taxon>
        <taxon>Euteleostomi</taxon>
        <taxon>Mammalia</taxon>
        <taxon>Eutheria</taxon>
        <taxon>Euarchontoglires</taxon>
        <taxon>Primates</taxon>
        <taxon>Haplorrhini</taxon>
        <taxon>Catarrhini</taxon>
        <taxon>Cercopithecidae</taxon>
        <taxon>Cercopithecinae</taxon>
        <taxon>Macaca</taxon>
    </lineage>
</organism>
<evidence type="ECO:0000313" key="16">
    <source>
        <dbReference type="Proteomes" id="UP000006718"/>
    </source>
</evidence>
<evidence type="ECO:0000256" key="11">
    <source>
        <dbReference type="ARBA" id="ARBA00047191"/>
    </source>
</evidence>
<evidence type="ECO:0000256" key="7">
    <source>
        <dbReference type="ARBA" id="ARBA00023069"/>
    </source>
</evidence>
<dbReference type="InterPro" id="IPR006606">
    <property type="entry name" value="BBL5"/>
</dbReference>
<dbReference type="SMART" id="SM00683">
    <property type="entry name" value="DM16"/>
    <property type="match status" value="2"/>
</dbReference>
<dbReference type="GO" id="GO:0060170">
    <property type="term" value="C:ciliary membrane"/>
    <property type="evidence" value="ECO:0007669"/>
    <property type="project" value="UniProtKB-SubCell"/>
</dbReference>
<dbReference type="InterPro" id="IPR006652">
    <property type="entry name" value="Kelch_1"/>
</dbReference>
<reference evidence="15" key="3">
    <citation type="submission" date="2025-08" db="UniProtKB">
        <authorList>
            <consortium name="Ensembl"/>
        </authorList>
    </citation>
    <scope>IDENTIFICATION</scope>
    <source>
        <strain evidence="15">17573</strain>
    </source>
</reference>
<reference evidence="16" key="1">
    <citation type="journal article" date="2007" name="Science">
        <title>Evolutionary and biomedical insights from the rhesus macaque genome.</title>
        <authorList>
            <person name="Gibbs R.A."/>
            <person name="Rogers J."/>
            <person name="Katze M.G."/>
            <person name="Bumgarner R."/>
            <person name="Weinstock G.M."/>
            <person name="Mardis E.R."/>
            <person name="Remington K.A."/>
            <person name="Strausberg R.L."/>
            <person name="Venter J.C."/>
            <person name="Wilson R.K."/>
            <person name="Batzer M.A."/>
            <person name="Bustamante C.D."/>
            <person name="Eichler E.E."/>
            <person name="Hahn M.W."/>
            <person name="Hardison R.C."/>
            <person name="Makova K.D."/>
            <person name="Miller W."/>
            <person name="Milosavljevic A."/>
            <person name="Palermo R.E."/>
            <person name="Siepel A."/>
            <person name="Sikela J.M."/>
            <person name="Attaway T."/>
            <person name="Bell S."/>
            <person name="Bernard K.E."/>
            <person name="Buhay C.J."/>
            <person name="Chandrabose M.N."/>
            <person name="Dao M."/>
            <person name="Davis C."/>
            <person name="Delehaunty K.D."/>
            <person name="Ding Y."/>
            <person name="Dinh H.H."/>
            <person name="Dugan-Rocha S."/>
            <person name="Fulton L.A."/>
            <person name="Gabisi R.A."/>
            <person name="Garner T.T."/>
            <person name="Godfrey J."/>
            <person name="Hawes A.C."/>
            <person name="Hernandez J."/>
            <person name="Hines S."/>
            <person name="Holder M."/>
            <person name="Hume J."/>
            <person name="Jhangiani S.N."/>
            <person name="Joshi V."/>
            <person name="Khan Z.M."/>
            <person name="Kirkness E.F."/>
            <person name="Cree A."/>
            <person name="Fowler R.G."/>
            <person name="Lee S."/>
            <person name="Lewis L.R."/>
            <person name="Li Z."/>
            <person name="Liu Y.-S."/>
            <person name="Moore S.M."/>
            <person name="Muzny D."/>
            <person name="Nazareth L.V."/>
            <person name="Ngo D.N."/>
            <person name="Okwuonu G.O."/>
            <person name="Pai G."/>
            <person name="Parker D."/>
            <person name="Paul H.A."/>
            <person name="Pfannkoch C."/>
            <person name="Pohl C.S."/>
            <person name="Rogers Y.-H.C."/>
            <person name="Ruiz S.J."/>
            <person name="Sabo A."/>
            <person name="Santibanez J."/>
            <person name="Schneider B.W."/>
            <person name="Smith S.M."/>
            <person name="Sodergren E."/>
            <person name="Svatek A.F."/>
            <person name="Utterback T.R."/>
            <person name="Vattathil S."/>
            <person name="Warren W."/>
            <person name="White C.S."/>
            <person name="Chinwalla A.T."/>
            <person name="Feng Y."/>
            <person name="Halpern A.L."/>
            <person name="Hillier L.W."/>
            <person name="Huang X."/>
            <person name="Minx P."/>
            <person name="Nelson J.O."/>
            <person name="Pepin K.H."/>
            <person name="Qin X."/>
            <person name="Sutton G.G."/>
            <person name="Venter E."/>
            <person name="Walenz B.P."/>
            <person name="Wallis J.W."/>
            <person name="Worley K.C."/>
            <person name="Yang S.-P."/>
            <person name="Jones S.M."/>
            <person name="Marra M.A."/>
            <person name="Rocchi M."/>
            <person name="Schein J.E."/>
            <person name="Baertsch R."/>
            <person name="Clarke L."/>
            <person name="Csuros M."/>
            <person name="Glasscock J."/>
            <person name="Harris R.A."/>
            <person name="Havlak P."/>
            <person name="Jackson A.R."/>
            <person name="Jiang H."/>
            <person name="Liu Y."/>
            <person name="Messina D.N."/>
            <person name="Shen Y."/>
            <person name="Song H.X.-Z."/>
            <person name="Wylie T."/>
            <person name="Zhang L."/>
            <person name="Birney E."/>
            <person name="Han K."/>
            <person name="Konkel M.K."/>
            <person name="Lee J."/>
            <person name="Smit A.F.A."/>
            <person name="Ullmer B."/>
            <person name="Wang H."/>
            <person name="Xing J."/>
            <person name="Burhans R."/>
            <person name="Cheng Z."/>
            <person name="Karro J.E."/>
            <person name="Ma J."/>
            <person name="Raney B."/>
            <person name="She X."/>
            <person name="Cox M.J."/>
            <person name="Demuth J.P."/>
            <person name="Dumas L.J."/>
            <person name="Han S.-G."/>
            <person name="Hopkins J."/>
            <person name="Karimpour-Fard A."/>
            <person name="Kim Y.H."/>
            <person name="Pollack J.R."/>
            <person name="Vinar T."/>
            <person name="Addo-Quaye C."/>
            <person name="Degenhardt J."/>
            <person name="Denby A."/>
            <person name="Hubisz M.J."/>
            <person name="Indap A."/>
            <person name="Kosiol C."/>
            <person name="Lahn B.T."/>
            <person name="Lawson H.A."/>
            <person name="Marklein A."/>
            <person name="Nielsen R."/>
            <person name="Vallender E.J."/>
            <person name="Clark A.G."/>
            <person name="Ferguson B."/>
            <person name="Hernandez R.D."/>
            <person name="Hirani K."/>
            <person name="Kehrer-Sawatzki H."/>
            <person name="Kolb J."/>
            <person name="Patil S."/>
            <person name="Pu L.-L."/>
            <person name="Ren Y."/>
            <person name="Smith D.G."/>
            <person name="Wheeler D.A."/>
            <person name="Schenck I."/>
            <person name="Ball E.V."/>
            <person name="Chen R."/>
            <person name="Cooper D.N."/>
            <person name="Giardine B."/>
            <person name="Hsu F."/>
            <person name="Kent W.J."/>
            <person name="Lesk A."/>
            <person name="Nelson D.L."/>
            <person name="O'brien W.E."/>
            <person name="Pruefer K."/>
            <person name="Stenson P.D."/>
            <person name="Wallace J.C."/>
            <person name="Ke H."/>
            <person name="Liu X.-M."/>
            <person name="Wang P."/>
            <person name="Xiang A.P."/>
            <person name="Yang F."/>
            <person name="Barber G.P."/>
            <person name="Haussler D."/>
            <person name="Karolchik D."/>
            <person name="Kern A.D."/>
            <person name="Kuhn R.M."/>
            <person name="Smith K.E."/>
            <person name="Zwieg A.S."/>
        </authorList>
    </citation>
    <scope>NUCLEOTIDE SEQUENCE [LARGE SCALE GENOMIC DNA]</scope>
    <source>
        <strain evidence="16">17573</strain>
    </source>
</reference>
<dbReference type="Gene3D" id="2.30.29.30">
    <property type="entry name" value="Pleckstrin-homology domain (PH domain)/Phosphotyrosine-binding domain (PTB)"/>
    <property type="match status" value="1"/>
</dbReference>
<evidence type="ECO:0000256" key="12">
    <source>
        <dbReference type="ARBA" id="ARBA00054242"/>
    </source>
</evidence>
<sequence length="544" mass="61039">MSVLDALWEDRDVRFDLSSQQMKTRPGEVLIDCLDSIEDTKGNNGDRGRLLVTNLRILWHSLALSRVNVSVGYNCILNITTRTANSKLRGQTEALYILTKCNSTRFEFIFTNLVPGSPRLFTSVMAVHRAYETSKMYRDFKLRSALIQNKQLRLLPQEHVYDKINGVWNLSSDQGNLGTFFITNVRIVWHANMNDSFNVSIPYLQIRSIKIRDSKFGLALVIESSQQSGGYVLGFKIDPVEKLQESVKEINSLHKVYSASPIFGVDYEMEEKPQPLEALTVEQIQDDVEIDSDDHTDAFVAYFADGNKLDSIASEWVGLPPLPSARCLFGLGEVDDKIYVVAGKDLQTEASLDSVLCYDPVAAKWNEVKKLPIKVYGHNVISHKGMIYCLGGKTDDKKCTNRVFIFNPKKGDWKDLAPMKTPRSMFGVAVHKGKIVIAGGVTEDGLSASVEAFDLTTNKWDVMTEFPQERSSISLVSLAGSLYAIGGFAMIQLESKEFAPTEVNDIWKYEDDKKEWAGMLKEIRYASGASCLATRLNLFKLSKL</sequence>
<comment type="subcellular location">
    <subcellularLocation>
        <location evidence="1">Cell projection</location>
        <location evidence="1">Cilium membrane</location>
    </subcellularLocation>
    <subcellularLocation>
        <location evidence="2">Cytoplasm</location>
        <location evidence="2">Cytoskeleton</location>
        <location evidence="2">Microtubule organizing center</location>
        <location evidence="2">Centrosome</location>
        <location evidence="2">Centriolar satellite</location>
    </subcellularLocation>
</comment>
<dbReference type="AlphaFoldDB" id="F7B395"/>
<proteinExistence type="inferred from homology"/>
<evidence type="ECO:0000256" key="13">
    <source>
        <dbReference type="ARBA" id="ARBA00066146"/>
    </source>
</evidence>
<evidence type="ECO:0000256" key="9">
    <source>
        <dbReference type="ARBA" id="ARBA00023212"/>
    </source>
</evidence>
<evidence type="ECO:0000313" key="15">
    <source>
        <dbReference type="Ensembl" id="ENSMMUP00000027008.2"/>
    </source>
</evidence>
<evidence type="ECO:0000256" key="4">
    <source>
        <dbReference type="ARBA" id="ARBA00022441"/>
    </source>
</evidence>
<comment type="subunit">
    <text evidence="13">Part of BBSome complex, that contains BBS1, BBS2, BBS4, BBS5, BBS7, BBS8/TTC8, BBS9 and BBIP10. Binds to phosphoinositides. Interacts with CCDC28B. Interacts with SMO; the interaction is indicative for the association of SMO with the BBsome complex to facilitate ciliary localization of SMO. Interacts with PKD1. Interacts with DLEC1.</text>
</comment>
<evidence type="ECO:0000256" key="5">
    <source>
        <dbReference type="ARBA" id="ARBA00022475"/>
    </source>
</evidence>
<dbReference type="PANTHER" id="PTHR21351:SF0">
    <property type="entry name" value="BARDET-BIEDL SYNDROME 5 PROTEIN"/>
    <property type="match status" value="1"/>
</dbReference>
<dbReference type="InterPro" id="IPR011993">
    <property type="entry name" value="PH-like_dom_sf"/>
</dbReference>
<evidence type="ECO:0000256" key="3">
    <source>
        <dbReference type="ARBA" id="ARBA00005822"/>
    </source>
</evidence>
<evidence type="ECO:0000256" key="1">
    <source>
        <dbReference type="ARBA" id="ARBA00004309"/>
    </source>
</evidence>
<evidence type="ECO:0000259" key="14">
    <source>
        <dbReference type="SMART" id="SM00683"/>
    </source>
</evidence>
<reference evidence="15" key="4">
    <citation type="submission" date="2025-09" db="UniProtKB">
        <authorList>
            <consortium name="Ensembl"/>
        </authorList>
    </citation>
    <scope>IDENTIFICATION</scope>
    <source>
        <strain evidence="15">17573</strain>
    </source>
</reference>
<dbReference type="VGNC" id="VGNC:74062">
    <property type="gene designation" value="KLHL41"/>
</dbReference>
<dbReference type="VEuPathDB" id="HostDB:ENSMMUG00000020510"/>
<dbReference type="SMART" id="SM00612">
    <property type="entry name" value="Kelch"/>
    <property type="match status" value="3"/>
</dbReference>
<keyword evidence="9" id="KW-0206">Cytoskeleton</keyword>
<evidence type="ECO:0000313" key="17">
    <source>
        <dbReference type="VGNC" id="VGNC:74062"/>
    </source>
</evidence>
<name>F7B395_MACMU</name>
<dbReference type="Ensembl" id="ENSMMUT00000028862.3">
    <property type="protein sequence ID" value="ENSMMUP00000027008.2"/>
    <property type="gene ID" value="ENSMMUG00000020510.4"/>
</dbReference>
<dbReference type="GO" id="GO:0034451">
    <property type="term" value="C:centriolar satellite"/>
    <property type="evidence" value="ECO:0007669"/>
    <property type="project" value="UniProtKB-SubCell"/>
</dbReference>
<evidence type="ECO:0000256" key="8">
    <source>
        <dbReference type="ARBA" id="ARBA00023136"/>
    </source>
</evidence>
<evidence type="ECO:0000256" key="10">
    <source>
        <dbReference type="ARBA" id="ARBA00023273"/>
    </source>
</evidence>
<evidence type="ECO:0000256" key="2">
    <source>
        <dbReference type="ARBA" id="ARBA00004607"/>
    </source>
</evidence>